<dbReference type="Gene3D" id="3.40.640.10">
    <property type="entry name" value="Type I PLP-dependent aspartate aminotransferase-like (Major domain)"/>
    <property type="match status" value="1"/>
</dbReference>
<keyword evidence="3" id="KW-0663">Pyridoxal phosphate</keyword>
<dbReference type="KEGG" id="sod:Sant_1675"/>
<keyword evidence="7" id="KW-0032">Aminotransferase</keyword>
<dbReference type="SUPFAM" id="SSF53383">
    <property type="entry name" value="PLP-dependent transferases"/>
    <property type="match status" value="1"/>
</dbReference>
<dbReference type="InterPro" id="IPR004839">
    <property type="entry name" value="Aminotransferase_I/II_large"/>
</dbReference>
<evidence type="ECO:0000256" key="2">
    <source>
        <dbReference type="ARBA" id="ARBA00012224"/>
    </source>
</evidence>
<dbReference type="Pfam" id="PF00155">
    <property type="entry name" value="Aminotran_1_2"/>
    <property type="match status" value="1"/>
</dbReference>
<accession>W0HSG2</accession>
<dbReference type="HOGENOM" id="CLU_017584_15_0_6"/>
<dbReference type="InterPro" id="IPR027619">
    <property type="entry name" value="C-S_lyase_PatB-like"/>
</dbReference>
<evidence type="ECO:0000313" key="8">
    <source>
        <dbReference type="Proteomes" id="UP000019028"/>
    </source>
</evidence>
<organism evidence="7 8">
    <name type="scientific">Sodalis praecaptivus</name>
    <dbReference type="NCBI Taxonomy" id="1239307"/>
    <lineage>
        <taxon>Bacteria</taxon>
        <taxon>Pseudomonadati</taxon>
        <taxon>Pseudomonadota</taxon>
        <taxon>Gammaproteobacteria</taxon>
        <taxon>Enterobacterales</taxon>
        <taxon>Bruguierivoracaceae</taxon>
        <taxon>Sodalis</taxon>
    </lineage>
</organism>
<dbReference type="InterPro" id="IPR051798">
    <property type="entry name" value="Class-II_PLP-Dep_Aminotrans"/>
</dbReference>
<dbReference type="GO" id="GO:0030170">
    <property type="term" value="F:pyridoxal phosphate binding"/>
    <property type="evidence" value="ECO:0007669"/>
    <property type="project" value="InterPro"/>
</dbReference>
<evidence type="ECO:0000259" key="6">
    <source>
        <dbReference type="Pfam" id="PF00155"/>
    </source>
</evidence>
<evidence type="ECO:0000256" key="4">
    <source>
        <dbReference type="ARBA" id="ARBA00023239"/>
    </source>
</evidence>
<comment type="similarity">
    <text evidence="5">Belongs to the class-II pyridoxal-phosphate-dependent aminotransferase family. MalY/PatB cystathionine beta-lyase subfamily.</text>
</comment>
<dbReference type="GO" id="GO:0008483">
    <property type="term" value="F:transaminase activity"/>
    <property type="evidence" value="ECO:0007669"/>
    <property type="project" value="UniProtKB-KW"/>
</dbReference>
<dbReference type="OrthoDB" id="3224382at2"/>
<protein>
    <recommendedName>
        <fullName evidence="2">cysteine-S-conjugate beta-lyase</fullName>
        <ecNumber evidence="2">4.4.1.13</ecNumber>
    </recommendedName>
</protein>
<gene>
    <name evidence="7" type="ORF">Sant_1675</name>
</gene>
<dbReference type="PANTHER" id="PTHR43525">
    <property type="entry name" value="PROTEIN MALY"/>
    <property type="match status" value="1"/>
</dbReference>
<keyword evidence="8" id="KW-1185">Reference proteome</keyword>
<dbReference type="Proteomes" id="UP000019028">
    <property type="component" value="Chromosome"/>
</dbReference>
<dbReference type="PANTHER" id="PTHR43525:SF1">
    <property type="entry name" value="PROTEIN MALY"/>
    <property type="match status" value="1"/>
</dbReference>
<dbReference type="EC" id="4.4.1.13" evidence="2"/>
<evidence type="ECO:0000256" key="1">
    <source>
        <dbReference type="ARBA" id="ARBA00001933"/>
    </source>
</evidence>
<evidence type="ECO:0000256" key="5">
    <source>
        <dbReference type="ARBA" id="ARBA00037974"/>
    </source>
</evidence>
<dbReference type="CDD" id="cd00609">
    <property type="entry name" value="AAT_like"/>
    <property type="match status" value="1"/>
</dbReference>
<evidence type="ECO:0000256" key="3">
    <source>
        <dbReference type="ARBA" id="ARBA00022898"/>
    </source>
</evidence>
<dbReference type="Gene3D" id="3.90.1150.10">
    <property type="entry name" value="Aspartate Aminotransferase, domain 1"/>
    <property type="match status" value="1"/>
</dbReference>
<evidence type="ECO:0000313" key="7">
    <source>
        <dbReference type="EMBL" id="AHF76729.1"/>
    </source>
</evidence>
<dbReference type="PATRIC" id="fig|1239307.3.peg.1832"/>
<dbReference type="InterPro" id="IPR015421">
    <property type="entry name" value="PyrdxlP-dep_Trfase_major"/>
</dbReference>
<sequence length="388" mass="42744">MAFNFDECIDRRHSDSYKWQKYAGRDVIPLWVADTDFRSPPCIIEALRARVEHGVFGYGSSPTDLTEIFIQRMRERYQWEVKAEWLVFLPGLVSGLHLAVRALTAANEAVVIPNPIYPPFRAAARSAGREQRLAPMRRDADRWCVDFAGTDPALTGNERLLMLCNPHNPGGSAYRREELLQHLAFAREHDLLVCSDEIHCDLLLTPGLRHIPFASLDEDAAQRSITLMSPSKSFNIAGLGASVAVIPNARLRMKFAAQRAGLVPAVDVLALCAANAAWRGGQDWLAAQIDYLRGNRDRLKARLRDMPGLTLAGPEATYLAWIDASGLGVADPHAFFEQAGVGLSAGADFGDRRFVRLNFGCTRGVLDAALARMAQAIDRANPHSGSLT</sequence>
<dbReference type="GO" id="GO:0047804">
    <property type="term" value="F:cysteine-S-conjugate beta-lyase activity"/>
    <property type="evidence" value="ECO:0007669"/>
    <property type="project" value="UniProtKB-EC"/>
</dbReference>
<keyword evidence="4" id="KW-0456">Lyase</keyword>
<dbReference type="InterPro" id="IPR015422">
    <property type="entry name" value="PyrdxlP-dep_Trfase_small"/>
</dbReference>
<dbReference type="EMBL" id="CP006569">
    <property type="protein sequence ID" value="AHF76729.1"/>
    <property type="molecule type" value="Genomic_DNA"/>
</dbReference>
<dbReference type="NCBIfam" id="TIGR04350">
    <property type="entry name" value="C_S_lyase_PatB"/>
    <property type="match status" value="1"/>
</dbReference>
<name>W0HSG2_9GAMM</name>
<dbReference type="AlphaFoldDB" id="W0HSG2"/>
<keyword evidence="7" id="KW-0808">Transferase</keyword>
<proteinExistence type="inferred from homology"/>
<dbReference type="RefSeq" id="WP_025421864.1">
    <property type="nucleotide sequence ID" value="NZ_CP006569.1"/>
</dbReference>
<reference evidence="7 8" key="1">
    <citation type="journal article" date="2014" name="Genome Biol. Evol.">
        <title>Genome degeneration and adaptation in a nascent stage of symbiosis.</title>
        <authorList>
            <person name="Oakeson K.F."/>
            <person name="Gil R."/>
            <person name="Clayton A.L."/>
            <person name="Dunn D.M."/>
            <person name="von Niederhausern A.C."/>
            <person name="Hamil C."/>
            <person name="Aoyagi A."/>
            <person name="Duval B."/>
            <person name="Baca A."/>
            <person name="Silva F.J."/>
            <person name="Vallier A."/>
            <person name="Jackson D.G."/>
            <person name="Latorre A."/>
            <person name="Weiss R.B."/>
            <person name="Heddi A."/>
            <person name="Moya A."/>
            <person name="Dale C."/>
        </authorList>
    </citation>
    <scope>NUCLEOTIDE SEQUENCE [LARGE SCALE GENOMIC DNA]</scope>
    <source>
        <strain evidence="7 8">HS1</strain>
    </source>
</reference>
<dbReference type="InterPro" id="IPR015424">
    <property type="entry name" value="PyrdxlP-dep_Trfase"/>
</dbReference>
<feature type="domain" description="Aminotransferase class I/classII large" evidence="6">
    <location>
        <begin position="26"/>
        <end position="372"/>
    </location>
</feature>
<comment type="cofactor">
    <cofactor evidence="1">
        <name>pyridoxal 5'-phosphate</name>
        <dbReference type="ChEBI" id="CHEBI:597326"/>
    </cofactor>
</comment>